<accession>A0A017HT68</accession>
<dbReference type="Proteomes" id="UP000019666">
    <property type="component" value="Unassembled WGS sequence"/>
</dbReference>
<keyword evidence="2" id="KW-1185">Reference proteome</keyword>
<dbReference type="SUPFAM" id="SSF160104">
    <property type="entry name" value="Acetoacetate decarboxylase-like"/>
    <property type="match status" value="1"/>
</dbReference>
<dbReference type="STRING" id="442562.Rumeso_01070"/>
<dbReference type="Gene3D" id="2.40.400.10">
    <property type="entry name" value="Acetoacetate decarboxylase-like"/>
    <property type="match status" value="1"/>
</dbReference>
<dbReference type="EMBL" id="AOSK01000030">
    <property type="protein sequence ID" value="EYD77363.1"/>
    <property type="molecule type" value="Genomic_DNA"/>
</dbReference>
<organism evidence="1 2">
    <name type="scientific">Rubellimicrobium mesophilum DSM 19309</name>
    <dbReference type="NCBI Taxonomy" id="442562"/>
    <lineage>
        <taxon>Bacteria</taxon>
        <taxon>Pseudomonadati</taxon>
        <taxon>Pseudomonadota</taxon>
        <taxon>Alphaproteobacteria</taxon>
        <taxon>Rhodobacterales</taxon>
        <taxon>Roseobacteraceae</taxon>
        <taxon>Rubellimicrobium</taxon>
    </lineage>
</organism>
<gene>
    <name evidence="1" type="ORF">Rumeso_01070</name>
</gene>
<dbReference type="GO" id="GO:0047602">
    <property type="term" value="F:acetoacetate decarboxylase activity"/>
    <property type="evidence" value="ECO:0007669"/>
    <property type="project" value="UniProtKB-EC"/>
</dbReference>
<dbReference type="NCBIfam" id="NF002614">
    <property type="entry name" value="PRK02265.1"/>
    <property type="match status" value="1"/>
</dbReference>
<comment type="caution">
    <text evidence="1">The sequence shown here is derived from an EMBL/GenBank/DDBJ whole genome shotgun (WGS) entry which is preliminary data.</text>
</comment>
<keyword evidence="1" id="KW-0456">Lyase</keyword>
<evidence type="ECO:0000313" key="2">
    <source>
        <dbReference type="Proteomes" id="UP000019666"/>
    </source>
</evidence>
<sequence>MPLLAEDGRVSARWGLRRPTEGDIRAGGFSTPWDAPTIPPFPFRFRNAEILTLYWRTDPEAMAFLLPPPLEPVGDVACVHIYKMNDTDWLGPYGEANVMVGARLGDRMGAYSPYLALSSDVGVAHGREVHGQPKKLANLSLDYRGDLVVGRIERNGIDVLTGTMAYKQRAVSPDALKPHFDFATNLNLKAVDHIDGRPAIRQLTSRRLSEVVVHEAWGGPCTVELRPNAQLPVFRLPVVEPLEGFLWRADFTLVPGEIIHDYLTVSP</sequence>
<dbReference type="PATRIC" id="fig|442562.3.peg.1062"/>
<dbReference type="Pfam" id="PF06314">
    <property type="entry name" value="ADC"/>
    <property type="match status" value="1"/>
</dbReference>
<dbReference type="AlphaFoldDB" id="A0A017HT68"/>
<reference evidence="1 2" key="1">
    <citation type="submission" date="2013-02" db="EMBL/GenBank/DDBJ databases">
        <authorList>
            <person name="Fiebig A."/>
            <person name="Goeker M."/>
            <person name="Klenk H.-P.P."/>
        </authorList>
    </citation>
    <scope>NUCLEOTIDE SEQUENCE [LARGE SCALE GENOMIC DNA]</scope>
    <source>
        <strain evidence="1 2">DSM 19309</strain>
    </source>
</reference>
<dbReference type="InterPro" id="IPR023375">
    <property type="entry name" value="ADC_dom_sf"/>
</dbReference>
<name>A0A017HT68_9RHOB</name>
<protein>
    <submittedName>
        <fullName evidence="1">Acetoacetate decarboxylase</fullName>
        <ecNumber evidence="1">4.1.1.4</ecNumber>
    </submittedName>
</protein>
<dbReference type="EC" id="4.1.1.4" evidence="1"/>
<dbReference type="HOGENOM" id="CLU_077089_0_0_5"/>
<dbReference type="InterPro" id="IPR010451">
    <property type="entry name" value="Acetoacetate_decarboxylase"/>
</dbReference>
<proteinExistence type="predicted"/>
<evidence type="ECO:0000313" key="1">
    <source>
        <dbReference type="EMBL" id="EYD77363.1"/>
    </source>
</evidence>